<dbReference type="EMBL" id="LASV01000421">
    <property type="protein sequence ID" value="KKA18758.1"/>
    <property type="molecule type" value="Genomic_DNA"/>
</dbReference>
<accession>A0A0F4YMB5</accession>
<dbReference type="AlphaFoldDB" id="A0A0F4YMB5"/>
<comment type="similarity">
    <text evidence="1">Belongs to the ustYa family.</text>
</comment>
<dbReference type="PANTHER" id="PTHR33365:SF6">
    <property type="entry name" value="OXIDASE USTYA"/>
    <property type="match status" value="1"/>
</dbReference>
<dbReference type="PANTHER" id="PTHR33365">
    <property type="entry name" value="YALI0B05434P"/>
    <property type="match status" value="1"/>
</dbReference>
<comment type="caution">
    <text evidence="3">The sequence shown here is derived from an EMBL/GenBank/DDBJ whole genome shotgun (WGS) entry which is preliminary data.</text>
</comment>
<dbReference type="InterPro" id="IPR021765">
    <property type="entry name" value="UstYa-like"/>
</dbReference>
<dbReference type="GO" id="GO:0043386">
    <property type="term" value="P:mycotoxin biosynthetic process"/>
    <property type="evidence" value="ECO:0007669"/>
    <property type="project" value="InterPro"/>
</dbReference>
<organism evidence="3 4">
    <name type="scientific">Rasamsonia emersonii (strain ATCC 16479 / CBS 393.64 / IMI 116815)</name>
    <dbReference type="NCBI Taxonomy" id="1408163"/>
    <lineage>
        <taxon>Eukaryota</taxon>
        <taxon>Fungi</taxon>
        <taxon>Dikarya</taxon>
        <taxon>Ascomycota</taxon>
        <taxon>Pezizomycotina</taxon>
        <taxon>Eurotiomycetes</taxon>
        <taxon>Eurotiomycetidae</taxon>
        <taxon>Eurotiales</taxon>
        <taxon>Trichocomaceae</taxon>
        <taxon>Rasamsonia</taxon>
    </lineage>
</organism>
<evidence type="ECO:0000313" key="4">
    <source>
        <dbReference type="Proteomes" id="UP000053958"/>
    </source>
</evidence>
<name>A0A0F4YMB5_RASE3</name>
<feature type="transmembrane region" description="Helical" evidence="2">
    <location>
        <begin position="108"/>
        <end position="133"/>
    </location>
</feature>
<keyword evidence="2" id="KW-0472">Membrane</keyword>
<keyword evidence="2" id="KW-0812">Transmembrane</keyword>
<dbReference type="STRING" id="1408163.A0A0F4YMB5"/>
<evidence type="ECO:0000256" key="1">
    <source>
        <dbReference type="ARBA" id="ARBA00035112"/>
    </source>
</evidence>
<dbReference type="RefSeq" id="XP_013325370.1">
    <property type="nucleotide sequence ID" value="XM_013469916.1"/>
</dbReference>
<dbReference type="OrthoDB" id="3687641at2759"/>
<protein>
    <submittedName>
        <fullName evidence="3">Uncharacterized protein</fullName>
    </submittedName>
</protein>
<evidence type="ECO:0000313" key="3">
    <source>
        <dbReference type="EMBL" id="KKA18758.1"/>
    </source>
</evidence>
<reference evidence="3 4" key="1">
    <citation type="submission" date="2015-04" db="EMBL/GenBank/DDBJ databases">
        <authorList>
            <person name="Heijne W.H."/>
            <person name="Fedorova N.D."/>
            <person name="Nierman W.C."/>
            <person name="Vollebregt A.W."/>
            <person name="Zhao Z."/>
            <person name="Wu L."/>
            <person name="Kumar M."/>
            <person name="Stam H."/>
            <person name="van den Berg M.A."/>
            <person name="Pel H.J."/>
        </authorList>
    </citation>
    <scope>NUCLEOTIDE SEQUENCE [LARGE SCALE GENOMIC DNA]</scope>
    <source>
        <strain evidence="3 4">CBS 393.64</strain>
    </source>
</reference>
<keyword evidence="4" id="KW-1185">Reference proteome</keyword>
<sequence>MHGGARLLDLVAARAGLGRSAALSWAVLSGTVLYGIGNGYNVLEDHQRLTPEQQTEFSQETNVQVFYRLMMNSRDEQKYSLLRDSDAAESAGDLPEGVTHSRRGSKGWLWWTGLLASLAANVILAALYIGTIWNRNQHPQGISKYAGLAYDKPTVYDWMSDYGPHNKNQTLQDELWESLRISPGVVALSDDFARSKGLHLSQRFPWDENYGIYFISGYHKLHCLKKIRRWIVTTERGTHKIDNINHILHCLDILRQDVLCEADDLPLYTTLGPSKDTGVDEVHYCRDWNKLEEWAIANSACFGYVNETHDESGGIKYYKYCPKGSPFAPAMRKYFGLPDDYYEEPVEQVPPYTSPDAN</sequence>
<keyword evidence="2" id="KW-1133">Transmembrane helix</keyword>
<dbReference type="GeneID" id="25319556"/>
<evidence type="ECO:0000256" key="2">
    <source>
        <dbReference type="SAM" id="Phobius"/>
    </source>
</evidence>
<dbReference type="Proteomes" id="UP000053958">
    <property type="component" value="Unassembled WGS sequence"/>
</dbReference>
<gene>
    <name evidence="3" type="ORF">T310_7280</name>
</gene>
<proteinExistence type="inferred from homology"/>
<dbReference type="Pfam" id="PF11807">
    <property type="entry name" value="UstYa"/>
    <property type="match status" value="1"/>
</dbReference>